<dbReference type="Proteomes" id="UP001501479">
    <property type="component" value="Unassembled WGS sequence"/>
</dbReference>
<keyword evidence="1" id="KW-0067">ATP-binding</keyword>
<keyword evidence="1" id="KW-0347">Helicase</keyword>
<accession>A0ABP7DXJ9</accession>
<dbReference type="CDD" id="cd01125">
    <property type="entry name" value="RepA_RSF1010_like"/>
    <property type="match status" value="1"/>
</dbReference>
<dbReference type="InterPro" id="IPR027417">
    <property type="entry name" value="P-loop_NTPase"/>
</dbReference>
<proteinExistence type="predicted"/>
<keyword evidence="1" id="KW-0547">Nucleotide-binding</keyword>
<dbReference type="Gene3D" id="3.40.50.300">
    <property type="entry name" value="P-loop containing nucleotide triphosphate hydrolases"/>
    <property type="match status" value="1"/>
</dbReference>
<dbReference type="EMBL" id="BAABDS010000028">
    <property type="protein sequence ID" value="GAA3711573.1"/>
    <property type="molecule type" value="Genomic_DNA"/>
</dbReference>
<name>A0ABP7DXJ9_9GAMM</name>
<evidence type="ECO:0000313" key="2">
    <source>
        <dbReference type="Proteomes" id="UP001501479"/>
    </source>
</evidence>
<dbReference type="Pfam" id="PF13481">
    <property type="entry name" value="AAA_25"/>
    <property type="match status" value="1"/>
</dbReference>
<dbReference type="RefSeq" id="WP_344964513.1">
    <property type="nucleotide sequence ID" value="NZ_BAABDS010000028.1"/>
</dbReference>
<keyword evidence="2" id="KW-1185">Reference proteome</keyword>
<dbReference type="SUPFAM" id="SSF52540">
    <property type="entry name" value="P-loop containing nucleoside triphosphate hydrolases"/>
    <property type="match status" value="1"/>
</dbReference>
<evidence type="ECO:0000313" key="1">
    <source>
        <dbReference type="EMBL" id="GAA3711573.1"/>
    </source>
</evidence>
<keyword evidence="1" id="KW-0378">Hydrolase</keyword>
<gene>
    <name evidence="1" type="ORF">GCM10022421_18740</name>
</gene>
<sequence length="284" mass="31211">MAIDLMSAFTETPPPIDYVLPNMIAGTVGALIAPGGAGKSILALQLATQIAGGPDLLGLGGFTTGPVIYLPAEDPKIILTHRLHALGKSLSLRQMQVISANLLIEPLIGRYPNIMENDWFDGLKKAAEGRRLMILDTLRRFHVEDENASGPMTQVIGRMEAIAVETGCSILFLHHTNKNALTNGDVDLQYASRGSSVLVDNIRWQSFLSCMTQDEIKGCGIDKNQGSYFVRFGMSKENYGPPITDRWLQRHEGGVLKHVELKSRCTTSGKSRLKRLKNEIRNEL</sequence>
<reference evidence="2" key="1">
    <citation type="journal article" date="2019" name="Int. J. Syst. Evol. Microbiol.">
        <title>The Global Catalogue of Microorganisms (GCM) 10K type strain sequencing project: providing services to taxonomists for standard genome sequencing and annotation.</title>
        <authorList>
            <consortium name="The Broad Institute Genomics Platform"/>
            <consortium name="The Broad Institute Genome Sequencing Center for Infectious Disease"/>
            <person name="Wu L."/>
            <person name="Ma J."/>
        </authorList>
    </citation>
    <scope>NUCLEOTIDE SEQUENCE [LARGE SCALE GENOMIC DNA]</scope>
    <source>
        <strain evidence="2">JCM 17329</strain>
    </source>
</reference>
<dbReference type="GO" id="GO:0004386">
    <property type="term" value="F:helicase activity"/>
    <property type="evidence" value="ECO:0007669"/>
    <property type="project" value="UniProtKB-KW"/>
</dbReference>
<comment type="caution">
    <text evidence="1">The sequence shown here is derived from an EMBL/GenBank/DDBJ whole genome shotgun (WGS) entry which is preliminary data.</text>
</comment>
<dbReference type="InterPro" id="IPR038724">
    <property type="entry name" value="RepA"/>
</dbReference>
<organism evidence="1 2">
    <name type="scientific">Oceanisphaera sediminis</name>
    <dbReference type="NCBI Taxonomy" id="981381"/>
    <lineage>
        <taxon>Bacteria</taxon>
        <taxon>Pseudomonadati</taxon>
        <taxon>Pseudomonadota</taxon>
        <taxon>Gammaproteobacteria</taxon>
        <taxon>Aeromonadales</taxon>
        <taxon>Aeromonadaceae</taxon>
        <taxon>Oceanisphaera</taxon>
    </lineage>
</organism>
<protein>
    <submittedName>
        <fullName evidence="1">Helicase RepA family protein</fullName>
    </submittedName>
</protein>